<dbReference type="EMBL" id="MU070388">
    <property type="protein sequence ID" value="KAF5827969.1"/>
    <property type="molecule type" value="Genomic_DNA"/>
</dbReference>
<sequence>MMMKVAQSAQVPIHSTRLSATAPQPSVVRQRQCVQTRSTAEMSLQSPSRTPKPVEQSEVPKTPFEQLQELLARNAPKAFKGAENLTLQGNYAPVQNEIYVQGLPVVEGVLPREINGMYMRNGPNPLHTPYGSHHVFEGDGMVHAVRIKDGCANYCNTYVDTYKLDMERKAGRPLWAKFADIEGPIGVGIALLELAKMQTGIIDASKGNGTANTNLEYHAGRLMALMEGDMPYQLYVSPEGVVRTVKRMDLGESWREPTDHFTAHPKYESATGNMHFFSYDIMTPQLKLGTLDPQGRLSYSLKVDLPGPSMIHDVAITPNYKAFFHCPLVFDPTVGFTGMQGDPKEPRMPC</sequence>
<keyword evidence="3" id="KW-0479">Metal-binding</keyword>
<feature type="region of interest" description="Disordered" evidence="8">
    <location>
        <begin position="1"/>
        <end position="60"/>
    </location>
</feature>
<name>A0ABQ7G039_DUNSA</name>
<evidence type="ECO:0000256" key="3">
    <source>
        <dbReference type="ARBA" id="ARBA00022723"/>
    </source>
</evidence>
<proteinExistence type="inferred from homology"/>
<accession>A0ABQ7G039</accession>
<organism evidence="9 10">
    <name type="scientific">Dunaliella salina</name>
    <name type="common">Green alga</name>
    <name type="synonym">Protococcus salinus</name>
    <dbReference type="NCBI Taxonomy" id="3046"/>
    <lineage>
        <taxon>Eukaryota</taxon>
        <taxon>Viridiplantae</taxon>
        <taxon>Chlorophyta</taxon>
        <taxon>core chlorophytes</taxon>
        <taxon>Chlorophyceae</taxon>
        <taxon>CS clade</taxon>
        <taxon>Chlamydomonadales</taxon>
        <taxon>Dunaliellaceae</taxon>
        <taxon>Dunaliella</taxon>
    </lineage>
</organism>
<gene>
    <name evidence="9" type="ORF">DUNSADRAFT_18446</name>
</gene>
<dbReference type="PANTHER" id="PTHR10543">
    <property type="entry name" value="BETA-CAROTENE DIOXYGENASE"/>
    <property type="match status" value="1"/>
</dbReference>
<evidence type="ECO:0000256" key="8">
    <source>
        <dbReference type="SAM" id="MobiDB-lite"/>
    </source>
</evidence>
<evidence type="ECO:0000256" key="1">
    <source>
        <dbReference type="ARBA" id="ARBA00001954"/>
    </source>
</evidence>
<dbReference type="InterPro" id="IPR004294">
    <property type="entry name" value="Carotenoid_Oase"/>
</dbReference>
<evidence type="ECO:0000256" key="2">
    <source>
        <dbReference type="ARBA" id="ARBA00006787"/>
    </source>
</evidence>
<dbReference type="PANTHER" id="PTHR10543:SF89">
    <property type="entry name" value="CAROTENOID 9,10(9',10')-CLEAVAGE DIOXYGENASE 1"/>
    <property type="match status" value="1"/>
</dbReference>
<reference evidence="9" key="1">
    <citation type="submission" date="2017-08" db="EMBL/GenBank/DDBJ databases">
        <authorList>
            <person name="Polle J.E."/>
            <person name="Barry K."/>
            <person name="Cushman J."/>
            <person name="Schmutz J."/>
            <person name="Tran D."/>
            <person name="Hathwaick L.T."/>
            <person name="Yim W.C."/>
            <person name="Jenkins J."/>
            <person name="Mckie-Krisberg Z.M."/>
            <person name="Prochnik S."/>
            <person name="Lindquist E."/>
            <person name="Dockter R.B."/>
            <person name="Adam C."/>
            <person name="Molina H."/>
            <person name="Bunkerborg J."/>
            <person name="Jin E."/>
            <person name="Buchheim M."/>
            <person name="Magnuson J."/>
        </authorList>
    </citation>
    <scope>NUCLEOTIDE SEQUENCE</scope>
    <source>
        <strain evidence="9">CCAP 19/18</strain>
    </source>
</reference>
<evidence type="ECO:0000256" key="4">
    <source>
        <dbReference type="ARBA" id="ARBA00023002"/>
    </source>
</evidence>
<protein>
    <recommendedName>
        <fullName evidence="6">carotenoid 9,10-dioxygenase</fullName>
        <ecNumber evidence="6">1.14.99.n4</ecNumber>
    </recommendedName>
</protein>
<dbReference type="EC" id="1.14.99.n4" evidence="6"/>
<dbReference type="Pfam" id="PF03055">
    <property type="entry name" value="RPE65"/>
    <property type="match status" value="1"/>
</dbReference>
<evidence type="ECO:0000256" key="6">
    <source>
        <dbReference type="ARBA" id="ARBA00039084"/>
    </source>
</evidence>
<evidence type="ECO:0000256" key="7">
    <source>
        <dbReference type="ARBA" id="ARBA00048709"/>
    </source>
</evidence>
<comment type="caution">
    <text evidence="9">The sequence shown here is derived from an EMBL/GenBank/DDBJ whole genome shotgun (WGS) entry which is preliminary data.</text>
</comment>
<comment type="catalytic activity">
    <reaction evidence="7">
        <text>all-trans-zeaxanthin + 2 O2 = 4,9-dimethyldodeca-2,4,6,8,10-pentaenedial + 2 (3R)-hydroxy-beta-ionone</text>
        <dbReference type="Rhea" id="RHEA:26393"/>
        <dbReference type="ChEBI" id="CHEBI:15379"/>
        <dbReference type="ChEBI" id="CHEBI:27547"/>
        <dbReference type="ChEBI" id="CHEBI:53171"/>
        <dbReference type="ChEBI" id="CHEBI:53173"/>
        <dbReference type="EC" id="1.14.99.n4"/>
    </reaction>
</comment>
<comment type="cofactor">
    <cofactor evidence="1">
        <name>Fe(2+)</name>
        <dbReference type="ChEBI" id="CHEBI:29033"/>
    </cofactor>
</comment>
<comment type="similarity">
    <text evidence="2">Belongs to the carotenoid oxygenase family.</text>
</comment>
<evidence type="ECO:0000313" key="10">
    <source>
        <dbReference type="Proteomes" id="UP000815325"/>
    </source>
</evidence>
<evidence type="ECO:0000313" key="9">
    <source>
        <dbReference type="EMBL" id="KAF5827969.1"/>
    </source>
</evidence>
<feature type="compositionally biased region" description="Polar residues" evidence="8">
    <location>
        <begin position="16"/>
        <end position="49"/>
    </location>
</feature>
<keyword evidence="5" id="KW-0408">Iron</keyword>
<dbReference type="Proteomes" id="UP000815325">
    <property type="component" value="Unassembled WGS sequence"/>
</dbReference>
<keyword evidence="10" id="KW-1185">Reference proteome</keyword>
<evidence type="ECO:0000256" key="5">
    <source>
        <dbReference type="ARBA" id="ARBA00023004"/>
    </source>
</evidence>
<keyword evidence="4" id="KW-0560">Oxidoreductase</keyword>